<feature type="compositionally biased region" description="Polar residues" evidence="1">
    <location>
        <begin position="66"/>
        <end position="79"/>
    </location>
</feature>
<dbReference type="Proteomes" id="UP000593890">
    <property type="component" value="Chromosome"/>
</dbReference>
<dbReference type="EMBL" id="AP023321">
    <property type="protein sequence ID" value="BCI61404.1"/>
    <property type="molecule type" value="Genomic_DNA"/>
</dbReference>
<reference evidence="3" key="1">
    <citation type="submission" date="2020-07" db="EMBL/GenBank/DDBJ databases">
        <title>Complete genome sequencing of Clostridia bacterium strain 12CBH8.</title>
        <authorList>
            <person name="Sakamoto M."/>
            <person name="Murakami T."/>
            <person name="Mori H."/>
        </authorList>
    </citation>
    <scope>NUCLEOTIDE SEQUENCE [LARGE SCALE GENOMIC DNA]</scope>
    <source>
        <strain evidence="3">12CBH8</strain>
    </source>
</reference>
<protein>
    <submittedName>
        <fullName evidence="2">Uncharacterized protein</fullName>
    </submittedName>
</protein>
<organism evidence="2 3">
    <name type="scientific">Solibaculum mannosilyticum</name>
    <dbReference type="NCBI Taxonomy" id="2780922"/>
    <lineage>
        <taxon>Bacteria</taxon>
        <taxon>Bacillati</taxon>
        <taxon>Bacillota</taxon>
        <taxon>Clostridia</taxon>
        <taxon>Eubacteriales</taxon>
        <taxon>Oscillospiraceae</taxon>
        <taxon>Solibaculum</taxon>
    </lineage>
</organism>
<dbReference type="AlphaFoldDB" id="A0A7I8D9Y1"/>
<feature type="region of interest" description="Disordered" evidence="1">
    <location>
        <begin position="41"/>
        <end position="85"/>
    </location>
</feature>
<gene>
    <name evidence="2" type="ORF">C12CBH8_20430</name>
</gene>
<name>A0A7I8D9Y1_9FIRM</name>
<dbReference type="KEGG" id="sman:C12CBH8_20430"/>
<sequence length="85" mass="9682">MNNPNISPEKLNELLNMASQKLNTNPQRLRQAAQNGELEKLFSSLSPQQQKRLTRLMNDRQAAEQALNSPQAQQLLRNLTQDKKG</sequence>
<evidence type="ECO:0000313" key="2">
    <source>
        <dbReference type="EMBL" id="BCI61404.1"/>
    </source>
</evidence>
<dbReference type="RefSeq" id="WP_090264986.1">
    <property type="nucleotide sequence ID" value="NZ_AP023321.1"/>
</dbReference>
<keyword evidence="3" id="KW-1185">Reference proteome</keyword>
<evidence type="ECO:0000256" key="1">
    <source>
        <dbReference type="SAM" id="MobiDB-lite"/>
    </source>
</evidence>
<proteinExistence type="predicted"/>
<evidence type="ECO:0000313" key="3">
    <source>
        <dbReference type="Proteomes" id="UP000593890"/>
    </source>
</evidence>
<accession>A0A7I8D9Y1</accession>